<accession>A0A819GU25</accession>
<feature type="region of interest" description="Disordered" evidence="3">
    <location>
        <begin position="100"/>
        <end position="172"/>
    </location>
</feature>
<dbReference type="InterPro" id="IPR001258">
    <property type="entry name" value="NHL_repeat"/>
</dbReference>
<dbReference type="SUPFAM" id="SSF101898">
    <property type="entry name" value="NHL repeat"/>
    <property type="match status" value="1"/>
</dbReference>
<evidence type="ECO:0000256" key="4">
    <source>
        <dbReference type="SAM" id="Phobius"/>
    </source>
</evidence>
<dbReference type="GO" id="GO:0043161">
    <property type="term" value="P:proteasome-mediated ubiquitin-dependent protein catabolic process"/>
    <property type="evidence" value="ECO:0007669"/>
    <property type="project" value="TreeGrafter"/>
</dbReference>
<dbReference type="PANTHER" id="PTHR24104:SF25">
    <property type="entry name" value="PROTEIN LIN-41"/>
    <property type="match status" value="1"/>
</dbReference>
<organism evidence="6 7">
    <name type="scientific">Adineta steineri</name>
    <dbReference type="NCBI Taxonomy" id="433720"/>
    <lineage>
        <taxon>Eukaryota</taxon>
        <taxon>Metazoa</taxon>
        <taxon>Spiralia</taxon>
        <taxon>Gnathifera</taxon>
        <taxon>Rotifera</taxon>
        <taxon>Eurotatoria</taxon>
        <taxon>Bdelloidea</taxon>
        <taxon>Adinetida</taxon>
        <taxon>Adinetidae</taxon>
        <taxon>Adineta</taxon>
    </lineage>
</organism>
<proteinExistence type="predicted"/>
<evidence type="ECO:0000313" key="5">
    <source>
        <dbReference type="EMBL" id="CAF0733824.1"/>
    </source>
</evidence>
<evidence type="ECO:0000256" key="3">
    <source>
        <dbReference type="SAM" id="MobiDB-lite"/>
    </source>
</evidence>
<evidence type="ECO:0000313" key="7">
    <source>
        <dbReference type="Proteomes" id="UP000663844"/>
    </source>
</evidence>
<dbReference type="Gene3D" id="2.120.10.30">
    <property type="entry name" value="TolB, C-terminal domain"/>
    <property type="match status" value="1"/>
</dbReference>
<evidence type="ECO:0008006" key="8">
    <source>
        <dbReference type="Google" id="ProtNLM"/>
    </source>
</evidence>
<dbReference type="GO" id="GO:0061630">
    <property type="term" value="F:ubiquitin protein ligase activity"/>
    <property type="evidence" value="ECO:0007669"/>
    <property type="project" value="TreeGrafter"/>
</dbReference>
<dbReference type="CDD" id="cd05819">
    <property type="entry name" value="NHL"/>
    <property type="match status" value="1"/>
</dbReference>
<evidence type="ECO:0000313" key="6">
    <source>
        <dbReference type="EMBL" id="CAF3885096.1"/>
    </source>
</evidence>
<keyword evidence="4" id="KW-0472">Membrane</keyword>
<dbReference type="AlphaFoldDB" id="A0A819GU25"/>
<dbReference type="Pfam" id="PF01436">
    <property type="entry name" value="NHL"/>
    <property type="match status" value="3"/>
</dbReference>
<dbReference type="EMBL" id="CAJNOG010000006">
    <property type="protein sequence ID" value="CAF0733824.1"/>
    <property type="molecule type" value="Genomic_DNA"/>
</dbReference>
<keyword evidence="4" id="KW-0812">Transmembrane</keyword>
<dbReference type="EMBL" id="CAJOAZ010002022">
    <property type="protein sequence ID" value="CAF3885096.1"/>
    <property type="molecule type" value="Genomic_DNA"/>
</dbReference>
<gene>
    <name evidence="5" type="ORF">JYZ213_LOCUS1410</name>
    <name evidence="6" type="ORF">OXD698_LOCUS23106</name>
</gene>
<feature type="repeat" description="NHL" evidence="2">
    <location>
        <begin position="279"/>
        <end position="318"/>
    </location>
</feature>
<dbReference type="GO" id="GO:0008270">
    <property type="term" value="F:zinc ion binding"/>
    <property type="evidence" value="ECO:0007669"/>
    <property type="project" value="UniProtKB-KW"/>
</dbReference>
<feature type="repeat" description="NHL" evidence="2">
    <location>
        <begin position="481"/>
        <end position="524"/>
    </location>
</feature>
<name>A0A819GU25_9BILA</name>
<feature type="compositionally biased region" description="Basic residues" evidence="3">
    <location>
        <begin position="163"/>
        <end position="172"/>
    </location>
</feature>
<dbReference type="PROSITE" id="PS51125">
    <property type="entry name" value="NHL"/>
    <property type="match status" value="2"/>
</dbReference>
<dbReference type="InterPro" id="IPR050952">
    <property type="entry name" value="TRIM-NHL_E3_ligases"/>
</dbReference>
<feature type="compositionally biased region" description="Polar residues" evidence="3">
    <location>
        <begin position="100"/>
        <end position="124"/>
    </location>
</feature>
<dbReference type="Proteomes" id="UP000663845">
    <property type="component" value="Unassembled WGS sequence"/>
</dbReference>
<dbReference type="InterPro" id="IPR011042">
    <property type="entry name" value="6-blade_b-propeller_TolB-like"/>
</dbReference>
<feature type="transmembrane region" description="Helical" evidence="4">
    <location>
        <begin position="177"/>
        <end position="201"/>
    </location>
</feature>
<dbReference type="Proteomes" id="UP000663844">
    <property type="component" value="Unassembled WGS sequence"/>
</dbReference>
<keyword evidence="1" id="KW-0677">Repeat</keyword>
<sequence>MIQERKASIVRVRRYQRSLDNNVSSFVLNLLIPLIFWIQRICPSIKKKRSNTAIHITIGSSRQIRPTKNNLRKKSITTNKSPEHFVSVTNINRQHHSRLQLNGNIIGSDSSTKRSSLRTNDTANTSHHSKHSRTTHYENAATGYSTSIKDRSDQKGMTQDYHRKSKRNKKTKRSRRCIIMSLLITVLLILIIGIILLVLLIKPKQVIIPTNMPVLRWNSTGVTVAGISGNASSGSNYLNRPFDVTWDYANNLYIADRYNNRIQKYLFDTTNITTVAGDGTLGPSSYQLHYPSRVIFDSNGNLLVTDSANHRIQLWPSGGISGTTIAGVTYSPGNSSTQLNTPYGIVLNPISGALYISDSMNHRVVSYASGANSSTLLLGGNGAGASNIQLNNPVGLHFDSFTNSLIIANFGGNNIVQYVLGANNWTLLAGDINGISGMTSTTFSAPTQAVFDPMGNMYVADRNNHRVQFFYKGQLNGTTIAGVTSTSGNSATTLNTPWSLKLDNQLNLYVADTLNHRIQKFSRY</sequence>
<reference evidence="6" key="1">
    <citation type="submission" date="2021-02" db="EMBL/GenBank/DDBJ databases">
        <authorList>
            <person name="Nowell W R."/>
        </authorList>
    </citation>
    <scope>NUCLEOTIDE SEQUENCE</scope>
</reference>
<dbReference type="Gene3D" id="2.40.10.500">
    <property type="match status" value="1"/>
</dbReference>
<comment type="caution">
    <text evidence="6">The sequence shown here is derived from an EMBL/GenBank/DDBJ whole genome shotgun (WGS) entry which is preliminary data.</text>
</comment>
<evidence type="ECO:0000256" key="1">
    <source>
        <dbReference type="ARBA" id="ARBA00022737"/>
    </source>
</evidence>
<dbReference type="PANTHER" id="PTHR24104">
    <property type="entry name" value="E3 UBIQUITIN-PROTEIN LIGASE NHLRC1-RELATED"/>
    <property type="match status" value="1"/>
</dbReference>
<dbReference type="GO" id="GO:0000209">
    <property type="term" value="P:protein polyubiquitination"/>
    <property type="evidence" value="ECO:0007669"/>
    <property type="project" value="TreeGrafter"/>
</dbReference>
<keyword evidence="4" id="KW-1133">Transmembrane helix</keyword>
<protein>
    <recommendedName>
        <fullName evidence="8">NHL repeat containing protein</fullName>
    </recommendedName>
</protein>
<evidence type="ECO:0000256" key="2">
    <source>
        <dbReference type="PROSITE-ProRule" id="PRU00504"/>
    </source>
</evidence>